<dbReference type="AlphaFoldDB" id="A0A0V1HAK2"/>
<reference evidence="3 4" key="1">
    <citation type="submission" date="2015-01" db="EMBL/GenBank/DDBJ databases">
        <title>Evolution of Trichinella species and genotypes.</title>
        <authorList>
            <person name="Korhonen P.K."/>
            <person name="Edoardo P."/>
            <person name="Giuseppe L.R."/>
            <person name="Gasser R.B."/>
        </authorList>
    </citation>
    <scope>NUCLEOTIDE SEQUENCE [LARGE SCALE GENOMIC DNA]</scope>
    <source>
        <strain evidence="3">ISS1029</strain>
    </source>
</reference>
<dbReference type="Proteomes" id="UP000055024">
    <property type="component" value="Unassembled WGS sequence"/>
</dbReference>
<dbReference type="EMBL" id="JYDP01000104">
    <property type="protein sequence ID" value="KRZ07311.1"/>
    <property type="molecule type" value="Genomic_DNA"/>
</dbReference>
<keyword evidence="2" id="KW-0812">Transmembrane</keyword>
<evidence type="ECO:0000256" key="1">
    <source>
        <dbReference type="SAM" id="MobiDB-lite"/>
    </source>
</evidence>
<name>A0A0V1HAK2_9BILA</name>
<protein>
    <submittedName>
        <fullName evidence="3">Uncharacterized protein</fullName>
    </submittedName>
</protein>
<feature type="transmembrane region" description="Helical" evidence="2">
    <location>
        <begin position="20"/>
        <end position="41"/>
    </location>
</feature>
<gene>
    <name evidence="3" type="ORF">T11_5201</name>
</gene>
<evidence type="ECO:0000313" key="4">
    <source>
        <dbReference type="Proteomes" id="UP000055024"/>
    </source>
</evidence>
<keyword evidence="2" id="KW-1133">Transmembrane helix</keyword>
<evidence type="ECO:0000313" key="3">
    <source>
        <dbReference type="EMBL" id="KRZ07311.1"/>
    </source>
</evidence>
<organism evidence="3 4">
    <name type="scientific">Trichinella zimbabwensis</name>
    <dbReference type="NCBI Taxonomy" id="268475"/>
    <lineage>
        <taxon>Eukaryota</taxon>
        <taxon>Metazoa</taxon>
        <taxon>Ecdysozoa</taxon>
        <taxon>Nematoda</taxon>
        <taxon>Enoplea</taxon>
        <taxon>Dorylaimia</taxon>
        <taxon>Trichinellida</taxon>
        <taxon>Trichinellidae</taxon>
        <taxon>Trichinella</taxon>
    </lineage>
</organism>
<dbReference type="OrthoDB" id="10559033at2759"/>
<keyword evidence="2" id="KW-0472">Membrane</keyword>
<accession>A0A0V1HAK2</accession>
<keyword evidence="4" id="KW-1185">Reference proteome</keyword>
<evidence type="ECO:0000256" key="2">
    <source>
        <dbReference type="SAM" id="Phobius"/>
    </source>
</evidence>
<proteinExistence type="predicted"/>
<comment type="caution">
    <text evidence="3">The sequence shown here is derived from an EMBL/GenBank/DDBJ whole genome shotgun (WGS) entry which is preliminary data.</text>
</comment>
<sequence length="188" mass="22058">MFMAQQWKRTLLRHRWLDMLWNISNISSATGMFQFVSLAFINKGYTTLFPASTPLQEHIFLNDIKKVNNNVDISLAVVRLTRDWWKKFSIQHRSSSETWHEQPNKENTFEQPIHCINVANGNKEGCKKVVRTNLEGAAVNDRKDYKETFPVDEHLAYKLEKKAKEMLKKQNLSRPSMMKKRPLPSLSH</sequence>
<feature type="region of interest" description="Disordered" evidence="1">
    <location>
        <begin position="166"/>
        <end position="188"/>
    </location>
</feature>